<comment type="subcellular location">
    <subcellularLocation>
        <location evidence="1">Periplasm</location>
    </subcellularLocation>
</comment>
<reference evidence="6" key="1">
    <citation type="journal article" date="2017" name="Int. J. Syst. Evol. Microbiol.">
        <title>Notoacmeibacter marinus gen. nov., sp. nov., isolated from the gut of a limpet and proposal of Notoacmeibacteraceae fam. nov. in the order Rhizobiales of the class Alphaproteobacteria.</title>
        <authorList>
            <person name="Huang Z."/>
            <person name="Guo F."/>
            <person name="Lai Q."/>
        </authorList>
    </citation>
    <scope>NUCLEOTIDE SEQUENCE [LARGE SCALE GENOMIC DNA]</scope>
    <source>
        <strain evidence="6">XMTR2A4</strain>
    </source>
</reference>
<evidence type="ECO:0000256" key="2">
    <source>
        <dbReference type="ARBA" id="ARBA00005695"/>
    </source>
</evidence>
<dbReference type="PANTHER" id="PTHR30290">
    <property type="entry name" value="PERIPLASMIC BINDING COMPONENT OF ABC TRANSPORTER"/>
    <property type="match status" value="1"/>
</dbReference>
<gene>
    <name evidence="5" type="ORF">B7H23_02260</name>
</gene>
<dbReference type="GO" id="GO:0015833">
    <property type="term" value="P:peptide transport"/>
    <property type="evidence" value="ECO:0007669"/>
    <property type="project" value="TreeGrafter"/>
</dbReference>
<name>A0A231V3W4_9HYPH</name>
<organism evidence="5 6">
    <name type="scientific">Notoacmeibacter marinus</name>
    <dbReference type="NCBI Taxonomy" id="1876515"/>
    <lineage>
        <taxon>Bacteria</taxon>
        <taxon>Pseudomonadati</taxon>
        <taxon>Pseudomonadota</taxon>
        <taxon>Alphaproteobacteria</taxon>
        <taxon>Hyphomicrobiales</taxon>
        <taxon>Notoacmeibacteraceae</taxon>
        <taxon>Notoacmeibacter</taxon>
    </lineage>
</organism>
<accession>A0A231V3W4</accession>
<dbReference type="AlphaFoldDB" id="A0A231V3W4"/>
<evidence type="ECO:0000256" key="3">
    <source>
        <dbReference type="ARBA" id="ARBA00022729"/>
    </source>
</evidence>
<dbReference type="InterPro" id="IPR000914">
    <property type="entry name" value="SBP_5_dom"/>
</dbReference>
<dbReference type="PANTHER" id="PTHR30290:SF64">
    <property type="entry name" value="ABC TRANSPORTER PERIPLASMIC BINDING PROTEIN"/>
    <property type="match status" value="1"/>
</dbReference>
<dbReference type="InterPro" id="IPR006311">
    <property type="entry name" value="TAT_signal"/>
</dbReference>
<sequence>MSGANRRSVLAGAVALAAAPLLPRRLFAETPRGVSLHGLSAFGELKYGPDFTHFDYANPEAPKGGRISFQAPNWIGNQSSSGFDTLNMFVLRGIGAPRLELTYDSLMTPAPVHTMAGALDEPDSVYGLLAESVTVEDDGKRYRFKLRPEARFHDGTRVTAADVADSYERWQDSSTHPYFSSSLVQLAGIEAKGDDEVDLVFSGVQNERMILSAAAMPVVSKAFWDNHPYDGSQLVAPLGSGPYRVGRMRAGTFIEYDRVRDYWAADLSVRRGLYHFDTIRLETFRDHAPAFESFKKGETLYREEFSAQRWAQQYDFPALNDGRVIKREVPQEEVGGFQGIAINRRREKFDDLRTRQALDLCFDFEWMNRQLFFGQYERTISYFHGSEFAAEGAASDAERALLEPFAAKLPDGIFETPPMPTASDGSGQDRSKLREAARLLAEAGWQRGSDGLVIGDDGRPLSVELLTDQQGLVRIMQPYSQTLRRIGVDASVRLIEPTLYERRVRDYDFDMAMQNLNHGATPNDDGIGQIFGSRAATAKGTRNLAGTSSPAVDAIIEAAGKAKSRDDLRAALRALDRIMRHRQDWVLNWSSPTHRISHWDVFGYGEKPPYGFAVEALWWWDEAKAQKIGISHSNGSSLKAGGKDGE</sequence>
<dbReference type="Gene3D" id="3.10.105.10">
    <property type="entry name" value="Dipeptide-binding Protein, Domain 3"/>
    <property type="match status" value="1"/>
</dbReference>
<dbReference type="Pfam" id="PF00496">
    <property type="entry name" value="SBP_bac_5"/>
    <property type="match status" value="1"/>
</dbReference>
<comment type="similarity">
    <text evidence="2">Belongs to the bacterial solute-binding protein 5 family.</text>
</comment>
<evidence type="ECO:0000313" key="5">
    <source>
        <dbReference type="EMBL" id="OXT02875.1"/>
    </source>
</evidence>
<protein>
    <recommendedName>
        <fullName evidence="4">Solute-binding protein family 5 domain-containing protein</fullName>
    </recommendedName>
</protein>
<proteinExistence type="inferred from homology"/>
<dbReference type="GO" id="GO:0030288">
    <property type="term" value="C:outer membrane-bounded periplasmic space"/>
    <property type="evidence" value="ECO:0007669"/>
    <property type="project" value="TreeGrafter"/>
</dbReference>
<feature type="domain" description="Solute-binding protein family 5" evidence="4">
    <location>
        <begin position="125"/>
        <end position="534"/>
    </location>
</feature>
<dbReference type="GO" id="GO:0042884">
    <property type="term" value="P:microcin transport"/>
    <property type="evidence" value="ECO:0007669"/>
    <property type="project" value="TreeGrafter"/>
</dbReference>
<dbReference type="CDD" id="cd08497">
    <property type="entry name" value="MbnE-like"/>
    <property type="match status" value="1"/>
</dbReference>
<evidence type="ECO:0000313" key="6">
    <source>
        <dbReference type="Proteomes" id="UP000215405"/>
    </source>
</evidence>
<dbReference type="EMBL" id="NBYO01000001">
    <property type="protein sequence ID" value="OXT02875.1"/>
    <property type="molecule type" value="Genomic_DNA"/>
</dbReference>
<dbReference type="PROSITE" id="PS51318">
    <property type="entry name" value="TAT"/>
    <property type="match status" value="1"/>
</dbReference>
<dbReference type="Proteomes" id="UP000215405">
    <property type="component" value="Unassembled WGS sequence"/>
</dbReference>
<evidence type="ECO:0000256" key="1">
    <source>
        <dbReference type="ARBA" id="ARBA00004418"/>
    </source>
</evidence>
<keyword evidence="3" id="KW-0732">Signal</keyword>
<keyword evidence="6" id="KW-1185">Reference proteome</keyword>
<comment type="caution">
    <text evidence="5">The sequence shown here is derived from an EMBL/GenBank/DDBJ whole genome shotgun (WGS) entry which is preliminary data.</text>
</comment>
<dbReference type="InterPro" id="IPR039424">
    <property type="entry name" value="SBP_5"/>
</dbReference>
<dbReference type="SUPFAM" id="SSF53850">
    <property type="entry name" value="Periplasmic binding protein-like II"/>
    <property type="match status" value="1"/>
</dbReference>
<dbReference type="GO" id="GO:1904680">
    <property type="term" value="F:peptide transmembrane transporter activity"/>
    <property type="evidence" value="ECO:0007669"/>
    <property type="project" value="TreeGrafter"/>
</dbReference>
<evidence type="ECO:0000259" key="4">
    <source>
        <dbReference type="Pfam" id="PF00496"/>
    </source>
</evidence>
<dbReference type="Gene3D" id="3.40.190.10">
    <property type="entry name" value="Periplasmic binding protein-like II"/>
    <property type="match status" value="1"/>
</dbReference>